<accession>A0ABQ6L9R0</accession>
<comment type="caution">
    <text evidence="1">The sequence shown here is derived from an EMBL/GenBank/DDBJ whole genome shotgun (WGS) entry which is preliminary data.</text>
</comment>
<reference evidence="1" key="1">
    <citation type="submission" date="2023-04" db="EMBL/GenBank/DDBJ databases">
        <title>Aspergillus oryzae var. brunneus NBRC 4377.</title>
        <authorList>
            <person name="Ichikawa N."/>
            <person name="Sato H."/>
            <person name="Tonouchi N."/>
        </authorList>
    </citation>
    <scope>NUCLEOTIDE SEQUENCE</scope>
    <source>
        <strain evidence="1">NBRC 4377</strain>
    </source>
</reference>
<dbReference type="Proteomes" id="UP001165189">
    <property type="component" value="Unassembled WGS sequence"/>
</dbReference>
<gene>
    <name evidence="1" type="ORF">Aory05_001301900</name>
</gene>
<evidence type="ECO:0000313" key="1">
    <source>
        <dbReference type="EMBL" id="GMG54791.1"/>
    </source>
</evidence>
<dbReference type="EMBL" id="BSYB01000098">
    <property type="protein sequence ID" value="GMG54791.1"/>
    <property type="molecule type" value="Genomic_DNA"/>
</dbReference>
<evidence type="ECO:0000313" key="2">
    <source>
        <dbReference type="Proteomes" id="UP001165189"/>
    </source>
</evidence>
<sequence>MRSFDLTNGVMQGRHLTTQMISKLSGFAISPPTLSLISHIGGFQRLVIGTNPAKLWDTRGAFGGLEPDNISPFSQPNVATKHGIYLTIRDVKALLELPILICGNFSSKLI</sequence>
<name>A0ABQ6L9R0_ASPOZ</name>
<proteinExistence type="predicted"/>
<keyword evidence="2" id="KW-1185">Reference proteome</keyword>
<protein>
    <submittedName>
        <fullName evidence="1">Unnamed protein product</fullName>
    </submittedName>
</protein>
<organism evidence="1 2">
    <name type="scientific">Aspergillus oryzae var. brunneus</name>
    <dbReference type="NCBI Taxonomy" id="332754"/>
    <lineage>
        <taxon>Eukaryota</taxon>
        <taxon>Fungi</taxon>
        <taxon>Dikarya</taxon>
        <taxon>Ascomycota</taxon>
        <taxon>Pezizomycotina</taxon>
        <taxon>Eurotiomycetes</taxon>
        <taxon>Eurotiomycetidae</taxon>
        <taxon>Eurotiales</taxon>
        <taxon>Aspergillaceae</taxon>
        <taxon>Aspergillus</taxon>
        <taxon>Aspergillus subgen. Circumdati</taxon>
    </lineage>
</organism>